<sequence length="164" mass="19681">MNSNFEFMEQWFNYYSHCDHGAWRYVCLKNMSKSLAAHCREMTALQTFYFVGVMFAESDWHMSDIQRNKYKQLAPGHMERAMIKKRIAQLKQTEIQKQKELENETDEQKQQKLANRKRMVKILKKIKKKMYRQRNDAEILEKAQQKAKKQPAKDTTVSQPRSPE</sequence>
<name>X6MKK0_RETFI</name>
<feature type="compositionally biased region" description="Polar residues" evidence="1">
    <location>
        <begin position="155"/>
        <end position="164"/>
    </location>
</feature>
<reference evidence="2 3" key="1">
    <citation type="journal article" date="2013" name="Curr. Biol.">
        <title>The Genome of the Foraminiferan Reticulomyxa filosa.</title>
        <authorList>
            <person name="Glockner G."/>
            <person name="Hulsmann N."/>
            <person name="Schleicher M."/>
            <person name="Noegel A.A."/>
            <person name="Eichinger L."/>
            <person name="Gallinger C."/>
            <person name="Pawlowski J."/>
            <person name="Sierra R."/>
            <person name="Euteneuer U."/>
            <person name="Pillet L."/>
            <person name="Moustafa A."/>
            <person name="Platzer M."/>
            <person name="Groth M."/>
            <person name="Szafranski K."/>
            <person name="Schliwa M."/>
        </authorList>
    </citation>
    <scope>NUCLEOTIDE SEQUENCE [LARGE SCALE GENOMIC DNA]</scope>
</reference>
<dbReference type="Proteomes" id="UP000023152">
    <property type="component" value="Unassembled WGS sequence"/>
</dbReference>
<evidence type="ECO:0000313" key="3">
    <source>
        <dbReference type="Proteomes" id="UP000023152"/>
    </source>
</evidence>
<evidence type="ECO:0000313" key="2">
    <source>
        <dbReference type="EMBL" id="ETO14176.1"/>
    </source>
</evidence>
<dbReference type="EMBL" id="ASPP01020176">
    <property type="protein sequence ID" value="ETO14176.1"/>
    <property type="molecule type" value="Genomic_DNA"/>
</dbReference>
<accession>X6MKK0</accession>
<proteinExistence type="predicted"/>
<keyword evidence="3" id="KW-1185">Reference proteome</keyword>
<feature type="region of interest" description="Disordered" evidence="1">
    <location>
        <begin position="130"/>
        <end position="164"/>
    </location>
</feature>
<protein>
    <submittedName>
        <fullName evidence="2">Uncharacterized protein</fullName>
    </submittedName>
</protein>
<comment type="caution">
    <text evidence="2">The sequence shown here is derived from an EMBL/GenBank/DDBJ whole genome shotgun (WGS) entry which is preliminary data.</text>
</comment>
<gene>
    <name evidence="2" type="ORF">RFI_23192</name>
</gene>
<feature type="compositionally biased region" description="Basic and acidic residues" evidence="1">
    <location>
        <begin position="133"/>
        <end position="144"/>
    </location>
</feature>
<dbReference type="AlphaFoldDB" id="X6MKK0"/>
<organism evidence="2 3">
    <name type="scientific">Reticulomyxa filosa</name>
    <dbReference type="NCBI Taxonomy" id="46433"/>
    <lineage>
        <taxon>Eukaryota</taxon>
        <taxon>Sar</taxon>
        <taxon>Rhizaria</taxon>
        <taxon>Retaria</taxon>
        <taxon>Foraminifera</taxon>
        <taxon>Monothalamids</taxon>
        <taxon>Reticulomyxidae</taxon>
        <taxon>Reticulomyxa</taxon>
    </lineage>
</organism>
<evidence type="ECO:0000256" key="1">
    <source>
        <dbReference type="SAM" id="MobiDB-lite"/>
    </source>
</evidence>